<evidence type="ECO:0000256" key="4">
    <source>
        <dbReference type="ARBA" id="ARBA00022833"/>
    </source>
</evidence>
<evidence type="ECO:0000256" key="3">
    <source>
        <dbReference type="ARBA" id="ARBA00022723"/>
    </source>
</evidence>
<dbReference type="PANTHER" id="PTHR23431:SF3">
    <property type="entry name" value="DNA-DIRECTED RNA POLYMERASES I, II, AND III SUBUNIT RPABC5"/>
    <property type="match status" value="1"/>
</dbReference>
<dbReference type="InterPro" id="IPR000268">
    <property type="entry name" value="RPABC5/Rpb10"/>
</dbReference>
<dbReference type="AlphaFoldDB" id="T0L1W0"/>
<comment type="similarity">
    <text evidence="6">Belongs to the archaeal Rpo10/eukaryotic RPB10 RNA polymerase subunit family.</text>
</comment>
<evidence type="ECO:0000256" key="2">
    <source>
        <dbReference type="ARBA" id="ARBA00022478"/>
    </source>
</evidence>
<dbReference type="PROSITE" id="PS01112">
    <property type="entry name" value="RNA_POL_N_8KD"/>
    <property type="match status" value="1"/>
</dbReference>
<dbReference type="GO" id="GO:0003899">
    <property type="term" value="F:DNA-directed RNA polymerase activity"/>
    <property type="evidence" value="ECO:0007669"/>
    <property type="project" value="InterPro"/>
</dbReference>
<protein>
    <recommendedName>
        <fullName evidence="1">DNA-directed RNA polymerases I, II, and III subunit RPABC5</fullName>
    </recommendedName>
</protein>
<dbReference type="GO" id="GO:0006360">
    <property type="term" value="P:transcription by RNA polymerase I"/>
    <property type="evidence" value="ECO:0007669"/>
    <property type="project" value="TreeGrafter"/>
</dbReference>
<dbReference type="GO" id="GO:0008270">
    <property type="term" value="F:zinc ion binding"/>
    <property type="evidence" value="ECO:0007669"/>
    <property type="project" value="InterPro"/>
</dbReference>
<evidence type="ECO:0000256" key="1">
    <source>
        <dbReference type="ARBA" id="ARBA00020813"/>
    </source>
</evidence>
<dbReference type="GO" id="GO:0042797">
    <property type="term" value="P:tRNA transcription by RNA polymerase III"/>
    <property type="evidence" value="ECO:0007669"/>
    <property type="project" value="TreeGrafter"/>
</dbReference>
<keyword evidence="8" id="KW-1185">Reference proteome</keyword>
<sequence length="60" mass="7181">MIIPIRCFTCGKEISSKWEAYCYLVNTNKSKEESLNELDIKRIYKLIKYEVSRTVNFKNE</sequence>
<dbReference type="GO" id="GO:0005665">
    <property type="term" value="C:RNA polymerase II, core complex"/>
    <property type="evidence" value="ECO:0007669"/>
    <property type="project" value="TreeGrafter"/>
</dbReference>
<evidence type="ECO:0000313" key="8">
    <source>
        <dbReference type="Proteomes" id="UP000053780"/>
    </source>
</evidence>
<dbReference type="GO" id="GO:0005666">
    <property type="term" value="C:RNA polymerase III complex"/>
    <property type="evidence" value="ECO:0007669"/>
    <property type="project" value="TreeGrafter"/>
</dbReference>
<evidence type="ECO:0000256" key="6">
    <source>
        <dbReference type="ARBA" id="ARBA00025720"/>
    </source>
</evidence>
<dbReference type="EMBL" id="KE647137">
    <property type="protein sequence ID" value="EQB61467.1"/>
    <property type="molecule type" value="Genomic_DNA"/>
</dbReference>
<keyword evidence="4" id="KW-0862">Zinc</keyword>
<evidence type="ECO:0000256" key="5">
    <source>
        <dbReference type="ARBA" id="ARBA00023163"/>
    </source>
</evidence>
<reference evidence="7 8" key="1">
    <citation type="journal article" date="2013" name="BMC Genomics">
        <title>Genome sequencing and comparative genomics of honey bee microsporidia, Nosema apis reveal novel insights into host-parasite interactions.</title>
        <authorList>
            <person name="Chen Yp."/>
            <person name="Pettis J.S."/>
            <person name="Zhao Y."/>
            <person name="Liu X."/>
            <person name="Tallon L.J."/>
            <person name="Sadzewicz L.D."/>
            <person name="Li R."/>
            <person name="Zheng H."/>
            <person name="Huang S."/>
            <person name="Zhang X."/>
            <person name="Hamilton M.C."/>
            <person name="Pernal S.F."/>
            <person name="Melathopoulos A.P."/>
            <person name="Yan X."/>
            <person name="Evans J.D."/>
        </authorList>
    </citation>
    <scope>NUCLEOTIDE SEQUENCE [LARGE SCALE GENOMIC DNA]</scope>
    <source>
        <strain evidence="7 8">BRL 01</strain>
    </source>
</reference>
<dbReference type="PANTHER" id="PTHR23431">
    <property type="entry name" value="DNA-DIRECTED RNA POLYMERASES I, II, AND III SUBUNIT RPABC5 FAMILY MEMBER"/>
    <property type="match status" value="1"/>
</dbReference>
<dbReference type="Pfam" id="PF01194">
    <property type="entry name" value="RNA_pol_N"/>
    <property type="match status" value="1"/>
</dbReference>
<dbReference type="InterPro" id="IPR023580">
    <property type="entry name" value="RNA_pol_su_RPB10"/>
</dbReference>
<keyword evidence="2 7" id="KW-0240">DNA-directed RNA polymerase</keyword>
<name>T0L1W0_9MICR</name>
<dbReference type="OrthoDB" id="10258858at2759"/>
<dbReference type="InterPro" id="IPR020789">
    <property type="entry name" value="RNA_pol_suN_Zn-BS"/>
</dbReference>
<proteinExistence type="inferred from homology"/>
<dbReference type="GO" id="GO:0005736">
    <property type="term" value="C:RNA polymerase I complex"/>
    <property type="evidence" value="ECO:0007669"/>
    <property type="project" value="TreeGrafter"/>
</dbReference>
<evidence type="ECO:0000313" key="7">
    <source>
        <dbReference type="EMBL" id="EQB61467.1"/>
    </source>
</evidence>
<gene>
    <name evidence="7" type="ORF">NAPIS_ORF00961</name>
</gene>
<dbReference type="HOGENOM" id="CLU_2942352_0_0_1"/>
<keyword evidence="3" id="KW-0479">Metal-binding</keyword>
<dbReference type="Proteomes" id="UP000053780">
    <property type="component" value="Unassembled WGS sequence"/>
</dbReference>
<dbReference type="GO" id="GO:0003677">
    <property type="term" value="F:DNA binding"/>
    <property type="evidence" value="ECO:0007669"/>
    <property type="project" value="InterPro"/>
</dbReference>
<dbReference type="GO" id="GO:0006366">
    <property type="term" value="P:transcription by RNA polymerase II"/>
    <property type="evidence" value="ECO:0007669"/>
    <property type="project" value="TreeGrafter"/>
</dbReference>
<keyword evidence="5" id="KW-0804">Transcription</keyword>
<accession>T0L1W0</accession>
<dbReference type="Gene3D" id="1.10.10.60">
    <property type="entry name" value="Homeodomain-like"/>
    <property type="match status" value="1"/>
</dbReference>
<organism evidence="7 8">
    <name type="scientific">Vairimorpha apis BRL 01</name>
    <dbReference type="NCBI Taxonomy" id="1037528"/>
    <lineage>
        <taxon>Eukaryota</taxon>
        <taxon>Fungi</taxon>
        <taxon>Fungi incertae sedis</taxon>
        <taxon>Microsporidia</taxon>
        <taxon>Nosematidae</taxon>
        <taxon>Vairimorpha</taxon>
    </lineage>
</organism>
<dbReference type="SUPFAM" id="SSF46924">
    <property type="entry name" value="RNA polymerase subunit RPB10"/>
    <property type="match status" value="1"/>
</dbReference>
<dbReference type="VEuPathDB" id="MicrosporidiaDB:NAPIS_ORF00961"/>